<name>A0A151XAB4_9HYME</name>
<evidence type="ECO:0000313" key="2">
    <source>
        <dbReference type="Proteomes" id="UP000075809"/>
    </source>
</evidence>
<organism evidence="1 2">
    <name type="scientific">Mycetomoellerius zeteki</name>
    <dbReference type="NCBI Taxonomy" id="64791"/>
    <lineage>
        <taxon>Eukaryota</taxon>
        <taxon>Metazoa</taxon>
        <taxon>Ecdysozoa</taxon>
        <taxon>Arthropoda</taxon>
        <taxon>Hexapoda</taxon>
        <taxon>Insecta</taxon>
        <taxon>Pterygota</taxon>
        <taxon>Neoptera</taxon>
        <taxon>Endopterygota</taxon>
        <taxon>Hymenoptera</taxon>
        <taxon>Apocrita</taxon>
        <taxon>Aculeata</taxon>
        <taxon>Formicoidea</taxon>
        <taxon>Formicidae</taxon>
        <taxon>Myrmicinae</taxon>
        <taxon>Mycetomoellerius</taxon>
    </lineage>
</organism>
<protein>
    <submittedName>
        <fullName evidence="1">Uncharacterized protein</fullName>
    </submittedName>
</protein>
<dbReference type="AlphaFoldDB" id="A0A151XAB4"/>
<dbReference type="Proteomes" id="UP000075809">
    <property type="component" value="Unassembled WGS sequence"/>
</dbReference>
<proteinExistence type="predicted"/>
<evidence type="ECO:0000313" key="1">
    <source>
        <dbReference type="EMBL" id="KYQ57306.1"/>
    </source>
</evidence>
<keyword evidence="2" id="KW-1185">Reference proteome</keyword>
<reference evidence="1 2" key="1">
    <citation type="submission" date="2015-09" db="EMBL/GenBank/DDBJ databases">
        <title>Trachymyrmex zeteki WGS genome.</title>
        <authorList>
            <person name="Nygaard S."/>
            <person name="Hu H."/>
            <person name="Boomsma J."/>
            <person name="Zhang G."/>
        </authorList>
    </citation>
    <scope>NUCLEOTIDE SEQUENCE [LARGE SCALE GENOMIC DNA]</scope>
    <source>
        <strain evidence="1">Tzet28-1</strain>
        <tissue evidence="1">Whole body</tissue>
    </source>
</reference>
<sequence>RQRLQHEFHARTTGCALSTAYLKACKSASRAVIKCISRCVIHFHASDILDLSAEQLQYIPKIVLLRVYGYIDHVWVKLPEHVKADSEIRTYRRCGKHYNQPWQRTHIDGPAPKIKDCSECRRRAVVYCHVRKISFLSSNSF</sequence>
<accession>A0A151XAB4</accession>
<dbReference type="EMBL" id="KQ982343">
    <property type="protein sequence ID" value="KYQ57306.1"/>
    <property type="molecule type" value="Genomic_DNA"/>
</dbReference>
<feature type="non-terminal residue" evidence="1">
    <location>
        <position position="1"/>
    </location>
</feature>
<gene>
    <name evidence="1" type="ORF">ALC60_03735</name>
</gene>